<dbReference type="GO" id="GO:0005507">
    <property type="term" value="F:copper ion binding"/>
    <property type="evidence" value="ECO:0007669"/>
    <property type="project" value="InterPro"/>
</dbReference>
<evidence type="ECO:0000259" key="7">
    <source>
        <dbReference type="Pfam" id="PF07731"/>
    </source>
</evidence>
<keyword evidence="5" id="KW-0677">Repeat</keyword>
<comment type="similarity">
    <text evidence="2">Belongs to the multicopper oxidase family.</text>
</comment>
<evidence type="ECO:0000256" key="4">
    <source>
        <dbReference type="ARBA" id="ARBA00022723"/>
    </source>
</evidence>
<dbReference type="CDD" id="cd13897">
    <property type="entry name" value="CuRO_3_LCC_plant"/>
    <property type="match status" value="1"/>
</dbReference>
<keyword evidence="4" id="KW-0479">Metal-binding</keyword>
<accession>A0A7J0E128</accession>
<dbReference type="OrthoDB" id="2121828at2759"/>
<dbReference type="GO" id="GO:0005576">
    <property type="term" value="C:extracellular region"/>
    <property type="evidence" value="ECO:0007669"/>
    <property type="project" value="UniProtKB-SubCell"/>
</dbReference>
<name>A0A7J0E128_9ERIC</name>
<gene>
    <name evidence="8" type="ORF">Acr_00g0103850</name>
</gene>
<comment type="caution">
    <text evidence="8">The sequence shown here is derived from an EMBL/GenBank/DDBJ whole genome shotgun (WGS) entry which is preliminary data.</text>
</comment>
<dbReference type="GO" id="GO:0016491">
    <property type="term" value="F:oxidoreductase activity"/>
    <property type="evidence" value="ECO:0007669"/>
    <property type="project" value="InterPro"/>
</dbReference>
<dbReference type="InterPro" id="IPR045087">
    <property type="entry name" value="Cu-oxidase_fam"/>
</dbReference>
<evidence type="ECO:0000256" key="1">
    <source>
        <dbReference type="ARBA" id="ARBA00004613"/>
    </source>
</evidence>
<feature type="domain" description="Plastocyanin-like" evidence="7">
    <location>
        <begin position="74"/>
        <end position="204"/>
    </location>
</feature>
<evidence type="ECO:0000256" key="6">
    <source>
        <dbReference type="ARBA" id="ARBA00023008"/>
    </source>
</evidence>
<comment type="subcellular location">
    <subcellularLocation>
        <location evidence="1">Secreted</location>
    </subcellularLocation>
</comment>
<dbReference type="PANTHER" id="PTHR11709">
    <property type="entry name" value="MULTI-COPPER OXIDASE"/>
    <property type="match status" value="1"/>
</dbReference>
<evidence type="ECO:0000313" key="9">
    <source>
        <dbReference type="Proteomes" id="UP000585474"/>
    </source>
</evidence>
<keyword evidence="9" id="KW-1185">Reference proteome</keyword>
<dbReference type="InterPro" id="IPR008972">
    <property type="entry name" value="Cupredoxin"/>
</dbReference>
<dbReference type="InterPro" id="IPR002355">
    <property type="entry name" value="Cu_oxidase_Cu_BS"/>
</dbReference>
<dbReference type="InterPro" id="IPR011706">
    <property type="entry name" value="Cu-oxidase_C"/>
</dbReference>
<dbReference type="PROSITE" id="PS00080">
    <property type="entry name" value="MULTICOPPER_OXIDASE2"/>
    <property type="match status" value="1"/>
</dbReference>
<dbReference type="AlphaFoldDB" id="A0A7J0E128"/>
<organism evidence="8 9">
    <name type="scientific">Actinidia rufa</name>
    <dbReference type="NCBI Taxonomy" id="165716"/>
    <lineage>
        <taxon>Eukaryota</taxon>
        <taxon>Viridiplantae</taxon>
        <taxon>Streptophyta</taxon>
        <taxon>Embryophyta</taxon>
        <taxon>Tracheophyta</taxon>
        <taxon>Spermatophyta</taxon>
        <taxon>Magnoliopsida</taxon>
        <taxon>eudicotyledons</taxon>
        <taxon>Gunneridae</taxon>
        <taxon>Pentapetalae</taxon>
        <taxon>asterids</taxon>
        <taxon>Ericales</taxon>
        <taxon>Actinidiaceae</taxon>
        <taxon>Actinidia</taxon>
    </lineage>
</organism>
<dbReference type="InterPro" id="IPR034289">
    <property type="entry name" value="CuRO_3_LCC"/>
</dbReference>
<dbReference type="Pfam" id="PF07731">
    <property type="entry name" value="Cu-oxidase_2"/>
    <property type="match status" value="1"/>
</dbReference>
<dbReference type="Proteomes" id="UP000585474">
    <property type="component" value="Unassembled WGS sequence"/>
</dbReference>
<evidence type="ECO:0000313" key="8">
    <source>
        <dbReference type="EMBL" id="GFS46722.1"/>
    </source>
</evidence>
<keyword evidence="6" id="KW-0186">Copper</keyword>
<evidence type="ECO:0000256" key="2">
    <source>
        <dbReference type="ARBA" id="ARBA00010609"/>
    </source>
</evidence>
<dbReference type="Gene3D" id="2.60.40.420">
    <property type="entry name" value="Cupredoxins - blue copper proteins"/>
    <property type="match status" value="1"/>
</dbReference>
<keyword evidence="3" id="KW-0964">Secreted</keyword>
<evidence type="ECO:0000256" key="5">
    <source>
        <dbReference type="ARBA" id="ARBA00022737"/>
    </source>
</evidence>
<dbReference type="EMBL" id="BJWL01000471">
    <property type="protein sequence ID" value="GFS46722.1"/>
    <property type="molecule type" value="Genomic_DNA"/>
</dbReference>
<evidence type="ECO:0000256" key="3">
    <source>
        <dbReference type="ARBA" id="ARBA00022525"/>
    </source>
</evidence>
<dbReference type="PANTHER" id="PTHR11709:SF410">
    <property type="entry name" value="LACCASE"/>
    <property type="match status" value="1"/>
</dbReference>
<proteinExistence type="inferred from homology"/>
<dbReference type="SUPFAM" id="SSF49503">
    <property type="entry name" value="Cupredoxins"/>
    <property type="match status" value="1"/>
</dbReference>
<protein>
    <submittedName>
        <fullName evidence="8">Laccase 11</fullName>
    </submittedName>
</protein>
<sequence>MAARASAGVVYDNTTTTAIVKYSGNYTAPSTPTFPSLPDYEDIDAVTNFTRQIKALAYYRGIGGVFETDFPNVPPRFFNFTADEMPDNVLIPLKGTKVKVLKFNSTVEIVFQGTNVLSAAENHPMHLHGYSFYVVGSGFGNFNNVTDPQNYNLVDPPEINTVGVPKNGWAAIRFRADNPGVWFMHCHLERHSSWGMDTAIIVKNGTTRLTSMRAAPHHLNPC</sequence>
<reference evidence="9" key="1">
    <citation type="submission" date="2019-07" db="EMBL/GenBank/DDBJ databases">
        <title>De Novo Assembly of kiwifruit Actinidia rufa.</title>
        <authorList>
            <person name="Sugita-Konishi S."/>
            <person name="Sato K."/>
            <person name="Mori E."/>
            <person name="Abe Y."/>
            <person name="Kisaki G."/>
            <person name="Hamano K."/>
            <person name="Suezawa K."/>
            <person name="Otani M."/>
            <person name="Fukuda T."/>
            <person name="Manabe T."/>
            <person name="Gomi K."/>
            <person name="Tabuchi M."/>
            <person name="Akimitsu K."/>
            <person name="Kataoka I."/>
        </authorList>
    </citation>
    <scope>NUCLEOTIDE SEQUENCE [LARGE SCALE GENOMIC DNA]</scope>
    <source>
        <strain evidence="9">cv. Fuchu</strain>
    </source>
</reference>